<feature type="region of interest" description="Disordered" evidence="4">
    <location>
        <begin position="583"/>
        <end position="644"/>
    </location>
</feature>
<feature type="compositionally biased region" description="Low complexity" evidence="4">
    <location>
        <begin position="611"/>
        <end position="621"/>
    </location>
</feature>
<dbReference type="InterPro" id="IPR036322">
    <property type="entry name" value="WD40_repeat_dom_sf"/>
</dbReference>
<feature type="compositionally biased region" description="Basic and acidic residues" evidence="4">
    <location>
        <begin position="622"/>
        <end position="644"/>
    </location>
</feature>
<feature type="repeat" description="WD" evidence="3">
    <location>
        <begin position="1404"/>
        <end position="1432"/>
    </location>
</feature>
<feature type="compositionally biased region" description="Basic and acidic residues" evidence="4">
    <location>
        <begin position="661"/>
        <end position="671"/>
    </location>
</feature>
<dbReference type="PROSITE" id="PS50294">
    <property type="entry name" value="WD_REPEATS_REGION"/>
    <property type="match status" value="1"/>
</dbReference>
<feature type="compositionally biased region" description="Basic and acidic residues" evidence="4">
    <location>
        <begin position="600"/>
        <end position="610"/>
    </location>
</feature>
<dbReference type="PROSITE" id="PS00678">
    <property type="entry name" value="WD_REPEATS_1"/>
    <property type="match status" value="1"/>
</dbReference>
<feature type="repeat" description="WD" evidence="3">
    <location>
        <begin position="1212"/>
        <end position="1247"/>
    </location>
</feature>
<feature type="compositionally biased region" description="Basic and acidic residues" evidence="4">
    <location>
        <begin position="870"/>
        <end position="879"/>
    </location>
</feature>
<dbReference type="PANTHER" id="PTHR44499">
    <property type="entry name" value="JOUBERIN"/>
    <property type="match status" value="1"/>
</dbReference>
<keyword evidence="1 3" id="KW-0853">WD repeat</keyword>
<sequence>MDLEYAYTKKRMHFGKRCNFSDFDKTEVEIKSNPALMNNYVRMDPVTHATQCSKVFAVHEVNTTTATYRDNKMFHYEGGWPKDINMKDLEQTVRYRRKIEKDELYIHTMLQLLPSMEHCILQNNACNIYEEYFADVEAISLIQRAFSRTVNVYRDPLTMKRQITHLSWSPDQGNRFAASYCNVDFKKTFSSNYTSYIWEVENPNNPYITLKPFCPILTLEYSPKDSNTLIGGLITGQVGCWDLRRGPEIIDISSVEFSHRDPCDKTLWINSKTGTEFFSASKDGQIKWWDTRKLQVPTETLVIDLSKPENQNVDKATGISALQFEPSMGTRFMCGLENGIVISGNRKGKTPSEKIATRFRAQYGPVISLERNPTFVKNFLTVGDWTSRVWSEDCRESCIAWTPGHRDFLTGGAWSATRYSVYYLIKVDGTLDVWDFLIQEDSPVCDESLTCLRPHEQGQLAAVANKKGSTYLLEFSEALTVNQKNDKLLLTALLDRETRREKVIEAKNREQRLKMRTLKMHGELDFTDASLKLDEREESKKSSAGLKNALIVQCEQEYENIINAELTRQAEANIVELNNNVQNGERLSQRQQQNNENDITIDKETKRSSERSSQSSKVSSRASEKPRNRFSDRRSSSKDLPKHDDLMVESLDLIKEFEAPRKRNESLEEKPRRRKQWNTAANETEVDSKRPPRKRWSKDAGVIRLPETSDDASPLIEDSRKTPVPAPRTNLRRSDAILFDNPAFVSDNEDEVLRIETDHNRESTKIEMRRLSDRSNVEDVDVAGITSSSSSRKHRQESVSERLAVESNDRSLKARFSESRRNSIGEFDSSASLERITDVRSSSIASEERVSSSRKSKPETTRNRSRRKERSLLKKKESSGEDVLLSSSAKDANSMTETDTRMRRKRKKKRKQEKEMKEKEEVKFVSVTIHRADVLEADYVSVRRPMVRVHIVEAHTGSYLKSTESGDTYLQPMITGKFDFKKNRSMIPVWEEELIFEHNFDAIMRREDGEQVVILFEIIELLSFADASISYDKIGSEGCWNKIAWAFLKPVGTNSILHIDKKVRLQLYKPRRSFKKYGRQKCEVYTWWQSNNRDKYPSSLLVTVTSIPPPKLESVLYQKLSINDLLDESQNNLRDLSKCTSESVGLPKWARLAAQSCKIPNEKMFETEVSEKGCFYVAFSNDGKYLACVHSEEYYYPIVVYEVETGKIHVRFLGHKAFVYSLNWSSDDHCLLSASTDQTARIWDVRSQIVQHIEMLPHPSYVYCAKYGPGNATIVATGCYDRIVRIWVNGRRSRKRELNQELEGHEGFVNSMVFKKNGNLITADSVGLIILWTIRIDSKISSKRTGCILRKIKIREIEGVVINTIVLHPLESRLLVHSRDNGLRMLDLATGVVLQKIQLKACISPCGGFVICGSEDSVLNIWNLETGKLVAKYTNDERNSAKTIVTCVDYHPYDHVLAYSIFGSPTSVDVLRYNKDANGNDVGLHLMEDASQSRGNEVILNALSCPRQNKPNVAGRKEMPPHHLTADHTIIQIENNDYGRLWTMPHSREMERNWRKKSWDRLHNIIEKIDSILFGNSMFEDVAKQSSSANCDSWTNNASNNVDLQRDVLLDDRAVNSIKSHDGNNTQSSFTTVSKSLDHSSDFRNSAVALKKTDTSLHISSPDSAGTYIVEMSNFNKNIEVGVTEEKDSVQTIGSDSSRISNVTFLVENERT</sequence>
<keyword evidence="6" id="KW-1185">Reference proteome</keyword>
<feature type="compositionally biased region" description="Basic residues" evidence="4">
    <location>
        <begin position="902"/>
        <end position="911"/>
    </location>
</feature>
<dbReference type="STRING" id="520822.A0A195AWA2"/>
<dbReference type="GO" id="GO:0036064">
    <property type="term" value="C:ciliary basal body"/>
    <property type="evidence" value="ECO:0007669"/>
    <property type="project" value="TreeGrafter"/>
</dbReference>
<evidence type="ECO:0000256" key="4">
    <source>
        <dbReference type="SAM" id="MobiDB-lite"/>
    </source>
</evidence>
<name>A0A195AWA2_9HYME</name>
<evidence type="ECO:0000313" key="5">
    <source>
        <dbReference type="EMBL" id="KYM76244.1"/>
    </source>
</evidence>
<dbReference type="Proteomes" id="UP000078540">
    <property type="component" value="Unassembled WGS sequence"/>
</dbReference>
<feature type="compositionally biased region" description="Polar residues" evidence="4">
    <location>
        <begin position="583"/>
        <end position="598"/>
    </location>
</feature>
<organism evidence="5 6">
    <name type="scientific">Atta colombica</name>
    <dbReference type="NCBI Taxonomy" id="520822"/>
    <lineage>
        <taxon>Eukaryota</taxon>
        <taxon>Metazoa</taxon>
        <taxon>Ecdysozoa</taxon>
        <taxon>Arthropoda</taxon>
        <taxon>Hexapoda</taxon>
        <taxon>Insecta</taxon>
        <taxon>Pterygota</taxon>
        <taxon>Neoptera</taxon>
        <taxon>Endopterygota</taxon>
        <taxon>Hymenoptera</taxon>
        <taxon>Apocrita</taxon>
        <taxon>Aculeata</taxon>
        <taxon>Formicoidea</taxon>
        <taxon>Formicidae</taxon>
        <taxon>Myrmicinae</taxon>
        <taxon>Atta</taxon>
    </lineage>
</organism>
<dbReference type="Pfam" id="PF00400">
    <property type="entry name" value="WD40"/>
    <property type="match status" value="2"/>
</dbReference>
<feature type="repeat" description="WD" evidence="3">
    <location>
        <begin position="1255"/>
        <end position="1287"/>
    </location>
</feature>
<feature type="region of interest" description="Disordered" evidence="4">
    <location>
        <begin position="839"/>
        <end position="917"/>
    </location>
</feature>
<dbReference type="InterPro" id="IPR019775">
    <property type="entry name" value="WD40_repeat_CS"/>
</dbReference>
<dbReference type="PROSITE" id="PS50082">
    <property type="entry name" value="WD_REPEATS_2"/>
    <property type="match status" value="3"/>
</dbReference>
<accession>A0A195AWA2</accession>
<evidence type="ECO:0000256" key="2">
    <source>
        <dbReference type="ARBA" id="ARBA00022737"/>
    </source>
</evidence>
<dbReference type="InterPro" id="IPR001680">
    <property type="entry name" value="WD40_rpt"/>
</dbReference>
<feature type="region of interest" description="Disordered" evidence="4">
    <location>
        <begin position="758"/>
        <end position="810"/>
    </location>
</feature>
<dbReference type="SMART" id="SM00320">
    <property type="entry name" value="WD40"/>
    <property type="match status" value="9"/>
</dbReference>
<dbReference type="EMBL" id="KQ976731">
    <property type="protein sequence ID" value="KYM76244.1"/>
    <property type="molecule type" value="Genomic_DNA"/>
</dbReference>
<feature type="region of interest" description="Disordered" evidence="4">
    <location>
        <begin position="661"/>
        <end position="729"/>
    </location>
</feature>
<evidence type="ECO:0000256" key="3">
    <source>
        <dbReference type="PROSITE-ProRule" id="PRU00221"/>
    </source>
</evidence>
<reference evidence="5 6" key="1">
    <citation type="submission" date="2015-09" db="EMBL/GenBank/DDBJ databases">
        <title>Atta colombica WGS genome.</title>
        <authorList>
            <person name="Nygaard S."/>
            <person name="Hu H."/>
            <person name="Boomsma J."/>
            <person name="Zhang G."/>
        </authorList>
    </citation>
    <scope>NUCLEOTIDE SEQUENCE [LARGE SCALE GENOMIC DNA]</scope>
    <source>
        <strain evidence="5">Treedump-2</strain>
        <tissue evidence="5">Whole body</tissue>
    </source>
</reference>
<dbReference type="InterPro" id="IPR015943">
    <property type="entry name" value="WD40/YVTN_repeat-like_dom_sf"/>
</dbReference>
<dbReference type="SUPFAM" id="SSF50978">
    <property type="entry name" value="WD40 repeat-like"/>
    <property type="match status" value="2"/>
</dbReference>
<feature type="compositionally biased region" description="Polar residues" evidence="4">
    <location>
        <begin position="885"/>
        <end position="897"/>
    </location>
</feature>
<feature type="compositionally biased region" description="Basic and acidic residues" evidence="4">
    <location>
        <begin position="846"/>
        <end position="862"/>
    </location>
</feature>
<feature type="compositionally biased region" description="Basic and acidic residues" evidence="4">
    <location>
        <begin position="758"/>
        <end position="777"/>
    </location>
</feature>
<protein>
    <submittedName>
        <fullName evidence="5">Dynein intermediate chain 2, axonemal</fullName>
    </submittedName>
</protein>
<evidence type="ECO:0000256" key="1">
    <source>
        <dbReference type="ARBA" id="ARBA00022574"/>
    </source>
</evidence>
<dbReference type="GO" id="GO:0044458">
    <property type="term" value="P:motile cilium assembly"/>
    <property type="evidence" value="ECO:0007669"/>
    <property type="project" value="TreeGrafter"/>
</dbReference>
<dbReference type="InterPro" id="IPR052803">
    <property type="entry name" value="Cilium-Associated_Jouberin"/>
</dbReference>
<dbReference type="PANTHER" id="PTHR44499:SF1">
    <property type="entry name" value="JOUBERIN"/>
    <property type="match status" value="1"/>
</dbReference>
<gene>
    <name evidence="5" type="ORF">ALC53_13271</name>
</gene>
<proteinExistence type="predicted"/>
<keyword evidence="2" id="KW-0677">Repeat</keyword>
<feature type="compositionally biased region" description="Basic and acidic residues" evidence="4">
    <location>
        <begin position="796"/>
        <end position="810"/>
    </location>
</feature>
<dbReference type="Gene3D" id="2.130.10.10">
    <property type="entry name" value="YVTN repeat-like/Quinoprotein amine dehydrogenase"/>
    <property type="match status" value="3"/>
</dbReference>
<evidence type="ECO:0000313" key="6">
    <source>
        <dbReference type="Proteomes" id="UP000078540"/>
    </source>
</evidence>